<comment type="subcellular location">
    <subcellularLocation>
        <location evidence="1">Membrane</location>
        <topology evidence="1">Multi-pass membrane protein</topology>
    </subcellularLocation>
</comment>
<dbReference type="EMBL" id="NMTS02000063">
    <property type="protein sequence ID" value="PLK28978.1"/>
    <property type="molecule type" value="Genomic_DNA"/>
</dbReference>
<protein>
    <submittedName>
        <fullName evidence="6">Chloride channel protein</fullName>
    </submittedName>
</protein>
<feature type="transmembrane region" description="Helical" evidence="5">
    <location>
        <begin position="167"/>
        <end position="190"/>
    </location>
</feature>
<feature type="transmembrane region" description="Helical" evidence="5">
    <location>
        <begin position="365"/>
        <end position="387"/>
    </location>
</feature>
<dbReference type="InterPro" id="IPR014743">
    <property type="entry name" value="Cl-channel_core"/>
</dbReference>
<keyword evidence="2 5" id="KW-0812">Transmembrane</keyword>
<dbReference type="AlphaFoldDB" id="A0A2J4JM90"/>
<keyword evidence="3 5" id="KW-1133">Transmembrane helix</keyword>
<dbReference type="PANTHER" id="PTHR43427:SF12">
    <property type="entry name" value="CHLORIDE TRANSPORTER"/>
    <property type="match status" value="1"/>
</dbReference>
<dbReference type="InterPro" id="IPR001807">
    <property type="entry name" value="ClC"/>
</dbReference>
<dbReference type="GO" id="GO:0016020">
    <property type="term" value="C:membrane"/>
    <property type="evidence" value="ECO:0007669"/>
    <property type="project" value="UniProtKB-SubCell"/>
</dbReference>
<evidence type="ECO:0000313" key="7">
    <source>
        <dbReference type="Proteomes" id="UP000221015"/>
    </source>
</evidence>
<feature type="transmembrane region" description="Helical" evidence="5">
    <location>
        <begin position="274"/>
        <end position="293"/>
    </location>
</feature>
<dbReference type="GO" id="GO:0015108">
    <property type="term" value="F:chloride transmembrane transporter activity"/>
    <property type="evidence" value="ECO:0007669"/>
    <property type="project" value="InterPro"/>
</dbReference>
<feature type="transmembrane region" description="Helical" evidence="5">
    <location>
        <begin position="339"/>
        <end position="358"/>
    </location>
</feature>
<evidence type="ECO:0000313" key="6">
    <source>
        <dbReference type="EMBL" id="PLK28978.1"/>
    </source>
</evidence>
<keyword evidence="4 5" id="KW-0472">Membrane</keyword>
<dbReference type="InterPro" id="IPR050368">
    <property type="entry name" value="ClC-type_chloride_channel"/>
</dbReference>
<name>A0A2J4JM90_9FIRM</name>
<dbReference type="SUPFAM" id="SSF81340">
    <property type="entry name" value="Clc chloride channel"/>
    <property type="match status" value="1"/>
</dbReference>
<dbReference type="Gene3D" id="1.10.3080.10">
    <property type="entry name" value="Clc chloride channel"/>
    <property type="match status" value="1"/>
</dbReference>
<feature type="transmembrane region" description="Helical" evidence="5">
    <location>
        <begin position="73"/>
        <end position="92"/>
    </location>
</feature>
<accession>A0A2J4JM90</accession>
<dbReference type="Proteomes" id="UP000221015">
    <property type="component" value="Unassembled WGS sequence"/>
</dbReference>
<evidence type="ECO:0000256" key="5">
    <source>
        <dbReference type="SAM" id="Phobius"/>
    </source>
</evidence>
<evidence type="ECO:0000256" key="3">
    <source>
        <dbReference type="ARBA" id="ARBA00022989"/>
    </source>
</evidence>
<comment type="caution">
    <text evidence="6">The sequence shown here is derived from an EMBL/GenBank/DDBJ whole genome shotgun (WGS) entry which is preliminary data.</text>
</comment>
<dbReference type="PANTHER" id="PTHR43427">
    <property type="entry name" value="CHLORIDE CHANNEL PROTEIN CLC-E"/>
    <property type="match status" value="1"/>
</dbReference>
<evidence type="ECO:0000256" key="2">
    <source>
        <dbReference type="ARBA" id="ARBA00022692"/>
    </source>
</evidence>
<sequence length="436" mass="46445">MFLPASKSDCKIERDTTMKEWFLHYKEAIRVSLLALFRWTLLAVCTGVLCGGIGTLFHLAVEWVTEQRTEHVWLLWLLPAAGIAITALYKATGCVGKGTNDVLRAVQDGSSVTPWLVPAIFLGTVLTHLCGGSAGREGAALQMGGSIGWNIGRVLHFNNHDCRTATVCGMAAFFSALFGTPLTATLFAMMVVDVGLMLTVAFVPGFLAALIAYSISLKAGIAPTRFVMEAPPLDARTVVRTAVLAMCCAVVAVIFCQMLHFFEHEIPKLLPNPWVRAAAGGAAVVALSYLMGVGRYNGAGMDVIMDAVELEQALPWDFVCKMVLTVLTLSVGFKGGEVVPSFYIGATFGCVVGPLLGLPAGFSAAVGLVCVFCGATNTLVASIVLAAELFSGAGFELMALACGLSYMFSGYHSLYSSQGFRTSKLFSEFLQPKEEK</sequence>
<evidence type="ECO:0000256" key="4">
    <source>
        <dbReference type="ARBA" id="ARBA00023136"/>
    </source>
</evidence>
<feature type="transmembrane region" description="Helical" evidence="5">
    <location>
        <begin position="393"/>
        <end position="414"/>
    </location>
</feature>
<evidence type="ECO:0000256" key="1">
    <source>
        <dbReference type="ARBA" id="ARBA00004141"/>
    </source>
</evidence>
<feature type="transmembrane region" description="Helical" evidence="5">
    <location>
        <begin position="112"/>
        <end position="131"/>
    </location>
</feature>
<organism evidence="6 7">
    <name type="scientific">Faecalibacterium prausnitzii</name>
    <dbReference type="NCBI Taxonomy" id="853"/>
    <lineage>
        <taxon>Bacteria</taxon>
        <taxon>Bacillati</taxon>
        <taxon>Bacillota</taxon>
        <taxon>Clostridia</taxon>
        <taxon>Eubacteriales</taxon>
        <taxon>Oscillospiraceae</taxon>
        <taxon>Faecalibacterium</taxon>
    </lineage>
</organism>
<feature type="transmembrane region" description="Helical" evidence="5">
    <location>
        <begin position="238"/>
        <end position="262"/>
    </location>
</feature>
<reference evidence="6 7" key="1">
    <citation type="journal article" date="2017" name="Front. Microbiol.">
        <title>New Insights into the Diversity of the Genus Faecalibacterium.</title>
        <authorList>
            <person name="Benevides L."/>
            <person name="Burman S."/>
            <person name="Martin R."/>
            <person name="Robert V."/>
            <person name="Thomas M."/>
            <person name="Miquel S."/>
            <person name="Chain F."/>
            <person name="Sokol H."/>
            <person name="Bermudez-Humaran L.G."/>
            <person name="Morrison M."/>
            <person name="Langella P."/>
            <person name="Azevedo V.A."/>
            <person name="Chatel J.M."/>
            <person name="Soares S."/>
        </authorList>
    </citation>
    <scope>NUCLEOTIDE SEQUENCE [LARGE SCALE GENOMIC DNA]</scope>
    <source>
        <strain evidence="6 7">CNCM I 4542</strain>
    </source>
</reference>
<feature type="transmembrane region" description="Helical" evidence="5">
    <location>
        <begin position="196"/>
        <end position="217"/>
    </location>
</feature>
<feature type="transmembrane region" description="Helical" evidence="5">
    <location>
        <begin position="39"/>
        <end position="61"/>
    </location>
</feature>
<dbReference type="Pfam" id="PF00654">
    <property type="entry name" value="Voltage_CLC"/>
    <property type="match status" value="1"/>
</dbReference>
<proteinExistence type="predicted"/>
<gene>
    <name evidence="6" type="ORF">CGS50_010690</name>
</gene>